<feature type="region of interest" description="Disordered" evidence="1">
    <location>
        <begin position="613"/>
        <end position="651"/>
    </location>
</feature>
<sequence>MEGHPLQPSGRIPAIQEYLARWTAQIHPVKSPEEEFQEIIKIAKDSFNSLTHSTQNSCDKIDEIMDCGGRIKELMALHNDTKEQKEREYQQRLWEQQVASFNEHLDLFGPQLGKWLCENWCDRVGHTLSTTTTAQSDTLPDAVDTHQSGGTTAPRFPTIHDPLAQPTSTNDSVPSPPDAENAGEPTTRPNERHRIEHNTSSAPQKRPVDNHQPNLTRPTKRARSDITQGPLTGDRTIEFDQVYQNGEAEPKYVIIKHNRFWYILECKKHRLHFNNHPIRGAQKHLGGKKHNQTSVSYEEAIRALGTRVLHCTEDNVAENNEVARRLSYSEMGRPVNSLSPSVPHSLPTRSNQNLTEIDPKPGEVYTTFWSDTKQFFAILVLPWRNIGQLGKDLPLTVKDTDLIRKVPTCYQYNHVDELYELAPDYRFDGQQYSKREYPIMYFDALVFPGKCRVDWVAVREFQPYDPQVATIPFKGIVDGYIASRNKRSLGDDRPTAEIFPRQEQLTGVPGREIIVIDDDSDDVTGGCGPWPDTLVGSPVPKAEPQAEPMTMGTVQQETGTNHGNVSSQQPLQAEAANNSQRQTDEDVDSHDNLIGSAEFLRRLHRQTESILLNPGHARQCDDMPESQVPTGTASSNPVLNMQPQAPPVGDDTLSQWPSALSVREHEPFPIDNLNFHSHQLPQPAATDIRAPEAIMAPLSYNQNPPDGSQSQASQTPELYSYFDQARSASSQCRVDSNSRLKWTTPKTTAGMARKSIGMTARQHQEYQARMQGLGK</sequence>
<evidence type="ECO:0000313" key="3">
    <source>
        <dbReference type="Proteomes" id="UP000737391"/>
    </source>
</evidence>
<organism evidence="2 3">
    <name type="scientific">Fusarium agapanthi</name>
    <dbReference type="NCBI Taxonomy" id="1803897"/>
    <lineage>
        <taxon>Eukaryota</taxon>
        <taxon>Fungi</taxon>
        <taxon>Dikarya</taxon>
        <taxon>Ascomycota</taxon>
        <taxon>Pezizomycotina</taxon>
        <taxon>Sordariomycetes</taxon>
        <taxon>Hypocreomycetidae</taxon>
        <taxon>Hypocreales</taxon>
        <taxon>Nectriaceae</taxon>
        <taxon>Fusarium</taxon>
        <taxon>Fusarium fujikuroi species complex</taxon>
    </lineage>
</organism>
<dbReference type="OrthoDB" id="4835412at2759"/>
<feature type="region of interest" description="Disordered" evidence="1">
    <location>
        <begin position="135"/>
        <end position="233"/>
    </location>
</feature>
<keyword evidence="3" id="KW-1185">Reference proteome</keyword>
<reference evidence="2" key="1">
    <citation type="submission" date="2020-01" db="EMBL/GenBank/DDBJ databases">
        <title>Identification and distribution of gene clusters putatively required for synthesis of sphingolipid metabolism inhibitors in phylogenetically diverse species of the filamentous fungus Fusarium.</title>
        <authorList>
            <person name="Kim H.-S."/>
            <person name="Busman M."/>
            <person name="Brown D.W."/>
            <person name="Divon H."/>
            <person name="Uhlig S."/>
            <person name="Proctor R.H."/>
        </authorList>
    </citation>
    <scope>NUCLEOTIDE SEQUENCE</scope>
    <source>
        <strain evidence="2">NRRL 31653</strain>
    </source>
</reference>
<name>A0A9P5BJA3_9HYPO</name>
<protein>
    <submittedName>
        <fullName evidence="2">Uncharacterized protein</fullName>
    </submittedName>
</protein>
<proteinExistence type="predicted"/>
<evidence type="ECO:0000256" key="1">
    <source>
        <dbReference type="SAM" id="MobiDB-lite"/>
    </source>
</evidence>
<feature type="region of interest" description="Disordered" evidence="1">
    <location>
        <begin position="530"/>
        <end position="589"/>
    </location>
</feature>
<accession>A0A9P5BJA3</accession>
<evidence type="ECO:0000313" key="2">
    <source>
        <dbReference type="EMBL" id="KAF4503396.1"/>
    </source>
</evidence>
<dbReference type="Proteomes" id="UP000737391">
    <property type="component" value="Unassembled WGS sequence"/>
</dbReference>
<dbReference type="EMBL" id="LUFC02000023">
    <property type="protein sequence ID" value="KAF4503396.1"/>
    <property type="molecule type" value="Genomic_DNA"/>
</dbReference>
<dbReference type="AlphaFoldDB" id="A0A9P5BJA3"/>
<feature type="compositionally biased region" description="Polar residues" evidence="1">
    <location>
        <begin position="627"/>
        <end position="643"/>
    </location>
</feature>
<feature type="compositionally biased region" description="Polar residues" evidence="1">
    <location>
        <begin position="552"/>
        <end position="581"/>
    </location>
</feature>
<gene>
    <name evidence="2" type="ORF">FAGAP_349</name>
</gene>
<comment type="caution">
    <text evidence="2">The sequence shown here is derived from an EMBL/GenBank/DDBJ whole genome shotgun (WGS) entry which is preliminary data.</text>
</comment>